<dbReference type="SMART" id="SM01017">
    <property type="entry name" value="Arrestin_C"/>
    <property type="match status" value="1"/>
</dbReference>
<dbReference type="OrthoDB" id="93513at2759"/>
<evidence type="ECO:0000313" key="3">
    <source>
        <dbReference type="Proteomes" id="UP000237271"/>
    </source>
</evidence>
<dbReference type="InterPro" id="IPR011022">
    <property type="entry name" value="Arrestin_C-like"/>
</dbReference>
<accession>A0A2P4XSV7</accession>
<name>A0A2P4XSV7_9STRA</name>
<dbReference type="GO" id="GO:0005737">
    <property type="term" value="C:cytoplasm"/>
    <property type="evidence" value="ECO:0007669"/>
    <property type="project" value="TreeGrafter"/>
</dbReference>
<dbReference type="PANTHER" id="PTHR11188">
    <property type="entry name" value="ARRESTIN DOMAIN CONTAINING PROTEIN"/>
    <property type="match status" value="1"/>
</dbReference>
<gene>
    <name evidence="2" type="ORF">PHPALM_15247</name>
</gene>
<dbReference type="SUPFAM" id="SSF81296">
    <property type="entry name" value="E set domains"/>
    <property type="match status" value="1"/>
</dbReference>
<dbReference type="Proteomes" id="UP000237271">
    <property type="component" value="Unassembled WGS sequence"/>
</dbReference>
<proteinExistence type="predicted"/>
<dbReference type="Pfam" id="PF02752">
    <property type="entry name" value="Arrestin_C"/>
    <property type="match status" value="1"/>
</dbReference>
<evidence type="ECO:0000259" key="1">
    <source>
        <dbReference type="SMART" id="SM01017"/>
    </source>
</evidence>
<dbReference type="Gene3D" id="2.60.40.640">
    <property type="match status" value="2"/>
</dbReference>
<dbReference type="AlphaFoldDB" id="A0A2P4XSV7"/>
<protein>
    <recommendedName>
        <fullName evidence="1">Arrestin C-terminal-like domain-containing protein</fullName>
    </recommendedName>
</protein>
<organism evidence="2 3">
    <name type="scientific">Phytophthora palmivora</name>
    <dbReference type="NCBI Taxonomy" id="4796"/>
    <lineage>
        <taxon>Eukaryota</taxon>
        <taxon>Sar</taxon>
        <taxon>Stramenopiles</taxon>
        <taxon>Oomycota</taxon>
        <taxon>Peronosporomycetes</taxon>
        <taxon>Peronosporales</taxon>
        <taxon>Peronosporaceae</taxon>
        <taxon>Phytophthora</taxon>
    </lineage>
</organism>
<comment type="caution">
    <text evidence="2">The sequence shown here is derived from an EMBL/GenBank/DDBJ whole genome shotgun (WGS) entry which is preliminary data.</text>
</comment>
<dbReference type="InterPro" id="IPR050357">
    <property type="entry name" value="Arrestin_domain-protein"/>
</dbReference>
<dbReference type="InterPro" id="IPR014752">
    <property type="entry name" value="Arrestin-like_C"/>
</dbReference>
<evidence type="ECO:0000313" key="2">
    <source>
        <dbReference type="EMBL" id="POM68579.1"/>
    </source>
</evidence>
<dbReference type="InterPro" id="IPR014756">
    <property type="entry name" value="Ig_E-set"/>
</dbReference>
<dbReference type="PANTHER" id="PTHR11188:SF17">
    <property type="entry name" value="FI21816P1"/>
    <property type="match status" value="1"/>
</dbReference>
<feature type="domain" description="Arrestin C-terminal-like" evidence="1">
    <location>
        <begin position="180"/>
        <end position="314"/>
    </location>
</feature>
<dbReference type="InterPro" id="IPR011021">
    <property type="entry name" value="Arrestin-like_N"/>
</dbReference>
<sequence length="337" mass="37577">MTRRESVEGVLGRLTIALEQESYAPGEVIGGTVKLSALELIEAREPLEVLVQGKEEVAWDEGGYSPVTNAFDKIFLQHKIKLTPSTLYNVGESEYRFNFQLPTDLPSSFELIDIYSGTAERLRIRIKYQATVWLRTDSESVGYLQAEQEFTMHAPPTITPPVQSLEIVDSERIHWLCCINRGSLQMTIDIPIDVYPAGESVLVRCIVNGLACKTSVTTISMELVEDIVLRNLGSRPNWTITRVLSTQYINGPGAGQTEEHVLNVDLVENEKAPVNPDVKTHLFRCTHRLIVRCKPMLAQNIVCEVPVRVLHHNSAFKTGVVRVARIPAEATCGNKSP</sequence>
<reference evidence="2 3" key="1">
    <citation type="journal article" date="2017" name="Genome Biol. Evol.">
        <title>Phytophthora megakarya and P. palmivora, closely related causal agents of cacao black pod rot, underwent increases in genome sizes and gene numbers by different mechanisms.</title>
        <authorList>
            <person name="Ali S.S."/>
            <person name="Shao J."/>
            <person name="Lary D.J."/>
            <person name="Kronmiller B."/>
            <person name="Shen D."/>
            <person name="Strem M.D."/>
            <person name="Amoako-Attah I."/>
            <person name="Akrofi A.Y."/>
            <person name="Begoude B.A."/>
            <person name="Ten Hoopen G.M."/>
            <person name="Coulibaly K."/>
            <person name="Kebe B.I."/>
            <person name="Melnick R.L."/>
            <person name="Guiltinan M.J."/>
            <person name="Tyler B.M."/>
            <person name="Meinhardt L.W."/>
            <person name="Bailey B.A."/>
        </authorList>
    </citation>
    <scope>NUCLEOTIDE SEQUENCE [LARGE SCALE GENOMIC DNA]</scope>
    <source>
        <strain evidence="3">sbr112.9</strain>
    </source>
</reference>
<dbReference type="GO" id="GO:0015031">
    <property type="term" value="P:protein transport"/>
    <property type="evidence" value="ECO:0007669"/>
    <property type="project" value="TreeGrafter"/>
</dbReference>
<dbReference type="EMBL" id="NCKW01008142">
    <property type="protein sequence ID" value="POM68579.1"/>
    <property type="molecule type" value="Genomic_DNA"/>
</dbReference>
<keyword evidence="3" id="KW-1185">Reference proteome</keyword>
<dbReference type="Pfam" id="PF00339">
    <property type="entry name" value="Arrestin_N"/>
    <property type="match status" value="1"/>
</dbReference>